<dbReference type="InterPro" id="IPR032710">
    <property type="entry name" value="NTF2-like_dom_sf"/>
</dbReference>
<feature type="non-terminal residue" evidence="3">
    <location>
        <position position="1"/>
    </location>
</feature>
<evidence type="ECO:0000313" key="3">
    <source>
        <dbReference type="EMBL" id="GFC56420.1"/>
    </source>
</evidence>
<feature type="non-terminal residue" evidence="3">
    <location>
        <position position="269"/>
    </location>
</feature>
<dbReference type="Pfam" id="PF13488">
    <property type="entry name" value="Gly-zipper_Omp"/>
    <property type="match status" value="1"/>
</dbReference>
<feature type="coiled-coil region" evidence="1">
    <location>
        <begin position="55"/>
        <end position="96"/>
    </location>
</feature>
<feature type="domain" description="Glycine zipper" evidence="2">
    <location>
        <begin position="13"/>
        <end position="58"/>
    </location>
</feature>
<accession>A0A699Q9Z0</accession>
<comment type="caution">
    <text evidence="3">The sequence shown here is derived from an EMBL/GenBank/DDBJ whole genome shotgun (WGS) entry which is preliminary data.</text>
</comment>
<organism evidence="3">
    <name type="scientific">Tanacetum cinerariifolium</name>
    <name type="common">Dalmatian daisy</name>
    <name type="synonym">Chrysanthemum cinerariifolium</name>
    <dbReference type="NCBI Taxonomy" id="118510"/>
    <lineage>
        <taxon>Eukaryota</taxon>
        <taxon>Viridiplantae</taxon>
        <taxon>Streptophyta</taxon>
        <taxon>Embryophyta</taxon>
        <taxon>Tracheophyta</taxon>
        <taxon>Spermatophyta</taxon>
        <taxon>Magnoliopsida</taxon>
        <taxon>eudicotyledons</taxon>
        <taxon>Gunneridae</taxon>
        <taxon>Pentapetalae</taxon>
        <taxon>asterids</taxon>
        <taxon>campanulids</taxon>
        <taxon>Asterales</taxon>
        <taxon>Asteraceae</taxon>
        <taxon>Asteroideae</taxon>
        <taxon>Anthemideae</taxon>
        <taxon>Anthemidinae</taxon>
        <taxon>Tanacetum</taxon>
    </lineage>
</organism>
<protein>
    <recommendedName>
        <fullName evidence="2">Glycine zipper domain-containing protein</fullName>
    </recommendedName>
</protein>
<evidence type="ECO:0000256" key="1">
    <source>
        <dbReference type="SAM" id="Coils"/>
    </source>
</evidence>
<name>A0A699Q9Z0_TANCI</name>
<gene>
    <name evidence="3" type="ORF">Tci_828390</name>
</gene>
<reference evidence="3" key="1">
    <citation type="journal article" date="2019" name="Sci. Rep.">
        <title>Draft genome of Tanacetum cinerariifolium, the natural source of mosquito coil.</title>
        <authorList>
            <person name="Yamashiro T."/>
            <person name="Shiraishi A."/>
            <person name="Satake H."/>
            <person name="Nakayama K."/>
        </authorList>
    </citation>
    <scope>NUCLEOTIDE SEQUENCE</scope>
</reference>
<evidence type="ECO:0000259" key="2">
    <source>
        <dbReference type="Pfam" id="PF13488"/>
    </source>
</evidence>
<proteinExistence type="predicted"/>
<dbReference type="Gene3D" id="3.10.450.50">
    <property type="match status" value="1"/>
</dbReference>
<dbReference type="AlphaFoldDB" id="A0A699Q9Z0"/>
<dbReference type="EMBL" id="BKCJ010969363">
    <property type="protein sequence ID" value="GFC56420.1"/>
    <property type="molecule type" value="Genomic_DNA"/>
</dbReference>
<dbReference type="SUPFAM" id="SSF54427">
    <property type="entry name" value="NTF2-like"/>
    <property type="match status" value="1"/>
</dbReference>
<dbReference type="InterPro" id="IPR039567">
    <property type="entry name" value="Gly-zipper"/>
</dbReference>
<sequence length="269" mass="26523">AQAQRGWSPQGKGAAIGGAAGILGGALINKRNRAVGGLIGGAAGAGIGYGVGKHIDNKKKKAAALAAERAAANERIAAANARATSAERKAAEERQLAAERSATARPAMGVATAATAAGAGAVAAQAFAPSTPPSTVIAAGYLPNTQYGQAGTAYPASPDTAAGTAAPAASNANVSDLDQQFLGAWNSKDAAKASSLLADDAQFLQGETRFSGKSEVTNKWITPTINTISNLKTSVVSSGNDANTAYEAGTFSVDVLPTTAEPTAGTGQG</sequence>
<keyword evidence="1" id="KW-0175">Coiled coil</keyword>